<name>A0ABQ4WNZ8_9ASTR</name>
<evidence type="ECO:0000313" key="2">
    <source>
        <dbReference type="Proteomes" id="UP001151760"/>
    </source>
</evidence>
<gene>
    <name evidence="1" type="ORF">Tco_0627992</name>
</gene>
<keyword evidence="2" id="KW-1185">Reference proteome</keyword>
<reference evidence="1" key="1">
    <citation type="journal article" date="2022" name="Int. J. Mol. Sci.">
        <title>Draft Genome of Tanacetum Coccineum: Genomic Comparison of Closely Related Tanacetum-Family Plants.</title>
        <authorList>
            <person name="Yamashiro T."/>
            <person name="Shiraishi A."/>
            <person name="Nakayama K."/>
            <person name="Satake H."/>
        </authorList>
    </citation>
    <scope>NUCLEOTIDE SEQUENCE</scope>
</reference>
<comment type="caution">
    <text evidence="1">The sequence shown here is derived from an EMBL/GenBank/DDBJ whole genome shotgun (WGS) entry which is preliminary data.</text>
</comment>
<dbReference type="Proteomes" id="UP001151760">
    <property type="component" value="Unassembled WGS sequence"/>
</dbReference>
<organism evidence="1 2">
    <name type="scientific">Tanacetum coccineum</name>
    <dbReference type="NCBI Taxonomy" id="301880"/>
    <lineage>
        <taxon>Eukaryota</taxon>
        <taxon>Viridiplantae</taxon>
        <taxon>Streptophyta</taxon>
        <taxon>Embryophyta</taxon>
        <taxon>Tracheophyta</taxon>
        <taxon>Spermatophyta</taxon>
        <taxon>Magnoliopsida</taxon>
        <taxon>eudicotyledons</taxon>
        <taxon>Gunneridae</taxon>
        <taxon>Pentapetalae</taxon>
        <taxon>asterids</taxon>
        <taxon>campanulids</taxon>
        <taxon>Asterales</taxon>
        <taxon>Asteraceae</taxon>
        <taxon>Asteroideae</taxon>
        <taxon>Anthemideae</taxon>
        <taxon>Anthemidinae</taxon>
        <taxon>Tanacetum</taxon>
    </lineage>
</organism>
<accession>A0ABQ4WNZ8</accession>
<proteinExistence type="predicted"/>
<evidence type="ECO:0000313" key="1">
    <source>
        <dbReference type="EMBL" id="GJS54630.1"/>
    </source>
</evidence>
<dbReference type="EMBL" id="BQNB010008813">
    <property type="protein sequence ID" value="GJS54630.1"/>
    <property type="molecule type" value="Genomic_DNA"/>
</dbReference>
<sequence>MSSSENDSQFKVNSSSISKRGLEKVKYDSLKNHHMVANHTIVGISSNSIGVGRRASLVGDSGVIATMSHEDPTIAQQDLAVEDYEILRGIEIKAVIRLWIDKLALRCTAVTILSIVPAKFTQDLLRVCGVRILAFDFFCSSLESISAIEDTWERVSSGFAGEKVWEDIQVVPGFVGREMRLLGK</sequence>
<reference evidence="1" key="2">
    <citation type="submission" date="2022-01" db="EMBL/GenBank/DDBJ databases">
        <authorList>
            <person name="Yamashiro T."/>
            <person name="Shiraishi A."/>
            <person name="Satake H."/>
            <person name="Nakayama K."/>
        </authorList>
    </citation>
    <scope>NUCLEOTIDE SEQUENCE</scope>
</reference>
<protein>
    <submittedName>
        <fullName evidence="1">Uncharacterized protein</fullName>
    </submittedName>
</protein>